<reference evidence="1 2" key="1">
    <citation type="submission" date="2020-07" db="EMBL/GenBank/DDBJ databases">
        <title>Halophilic bacteria isolated from french cheeses.</title>
        <authorList>
            <person name="Kothe C.I."/>
            <person name="Farah-Kraiem B."/>
            <person name="Renault P."/>
            <person name="Dridi B."/>
        </authorList>
    </citation>
    <scope>NUCLEOTIDE SEQUENCE [LARGE SCALE GENOMIC DNA]</scope>
    <source>
        <strain evidence="1 2">FME14</strain>
    </source>
</reference>
<organism evidence="1 2">
    <name type="scientific">Pseudoalteromonas prydzensis</name>
    <dbReference type="NCBI Taxonomy" id="182141"/>
    <lineage>
        <taxon>Bacteria</taxon>
        <taxon>Pseudomonadati</taxon>
        <taxon>Pseudomonadota</taxon>
        <taxon>Gammaproteobacteria</taxon>
        <taxon>Alteromonadales</taxon>
        <taxon>Pseudoalteromonadaceae</taxon>
        <taxon>Pseudoalteromonas</taxon>
    </lineage>
</organism>
<proteinExistence type="predicted"/>
<dbReference type="Proteomes" id="UP000707245">
    <property type="component" value="Unassembled WGS sequence"/>
</dbReference>
<gene>
    <name evidence="1" type="ORF">EI167_11615</name>
</gene>
<keyword evidence="2" id="KW-1185">Reference proteome</keyword>
<evidence type="ECO:0000313" key="2">
    <source>
        <dbReference type="Proteomes" id="UP000707245"/>
    </source>
</evidence>
<keyword evidence="1" id="KW-0378">Hydrolase</keyword>
<evidence type="ECO:0000313" key="1">
    <source>
        <dbReference type="EMBL" id="MBE0458086.1"/>
    </source>
</evidence>
<accession>A0ABR9FMN6</accession>
<dbReference type="RefSeq" id="WP_192541865.1">
    <property type="nucleotide sequence ID" value="NZ_RRZA01000032.1"/>
</dbReference>
<dbReference type="EMBL" id="RRZA01000032">
    <property type="protein sequence ID" value="MBE0458086.1"/>
    <property type="molecule type" value="Genomic_DNA"/>
</dbReference>
<dbReference type="GO" id="GO:0016787">
    <property type="term" value="F:hydrolase activity"/>
    <property type="evidence" value="ECO:0007669"/>
    <property type="project" value="UniProtKB-KW"/>
</dbReference>
<protein>
    <submittedName>
        <fullName evidence="1">Metal-dependent hydrolase</fullName>
    </submittedName>
</protein>
<sequence>MPNAKTHMFIGAGVSLTTALLDNNKHPASHNVVVAPAVGAFMGKLPYILEPALHPNHRQFFHRMTVLTLLYAGLLKAYRWSLEEPFEKFMRGMMLICGGAYLRHLICDASTPKALPLVGKF</sequence>
<comment type="caution">
    <text evidence="1">The sequence shown here is derived from an EMBL/GenBank/DDBJ whole genome shotgun (WGS) entry which is preliminary data.</text>
</comment>
<name>A0ABR9FMN6_9GAMM</name>